<evidence type="ECO:0000256" key="1">
    <source>
        <dbReference type="SAM" id="Coils"/>
    </source>
</evidence>
<organism evidence="3 4">
    <name type="scientific">Glomus cerebriforme</name>
    <dbReference type="NCBI Taxonomy" id="658196"/>
    <lineage>
        <taxon>Eukaryota</taxon>
        <taxon>Fungi</taxon>
        <taxon>Fungi incertae sedis</taxon>
        <taxon>Mucoromycota</taxon>
        <taxon>Glomeromycotina</taxon>
        <taxon>Glomeromycetes</taxon>
        <taxon>Glomerales</taxon>
        <taxon>Glomeraceae</taxon>
        <taxon>Glomus</taxon>
    </lineage>
</organism>
<dbReference type="EMBL" id="QKYT01001553">
    <property type="protein sequence ID" value="RIA79107.1"/>
    <property type="molecule type" value="Genomic_DNA"/>
</dbReference>
<proteinExistence type="predicted"/>
<dbReference type="EMBL" id="QKYT01001755">
    <property type="protein sequence ID" value="RIA78963.1"/>
    <property type="molecule type" value="Genomic_DNA"/>
</dbReference>
<evidence type="ECO:0000313" key="4">
    <source>
        <dbReference type="Proteomes" id="UP000265703"/>
    </source>
</evidence>
<feature type="coiled-coil region" evidence="1">
    <location>
        <begin position="38"/>
        <end position="86"/>
    </location>
</feature>
<accession>A0A397S543</accession>
<dbReference type="AlphaFoldDB" id="A0A397S543"/>
<keyword evidence="4" id="KW-1185">Reference proteome</keyword>
<dbReference type="Proteomes" id="UP000265703">
    <property type="component" value="Unassembled WGS sequence"/>
</dbReference>
<reference evidence="3 4" key="1">
    <citation type="submission" date="2018-06" db="EMBL/GenBank/DDBJ databases">
        <title>Comparative genomics reveals the genomic features of Rhizophagus irregularis, R. cerebriforme, R. diaphanum and Gigaspora rosea, and their symbiotic lifestyle signature.</title>
        <authorList>
            <person name="Morin E."/>
            <person name="San Clemente H."/>
            <person name="Chen E.C.H."/>
            <person name="De La Providencia I."/>
            <person name="Hainaut M."/>
            <person name="Kuo A."/>
            <person name="Kohler A."/>
            <person name="Murat C."/>
            <person name="Tang N."/>
            <person name="Roy S."/>
            <person name="Loubradou J."/>
            <person name="Henrissat B."/>
            <person name="Grigoriev I.V."/>
            <person name="Corradi N."/>
            <person name="Roux C."/>
            <person name="Martin F.M."/>
        </authorList>
    </citation>
    <scope>NUCLEOTIDE SEQUENCE [LARGE SCALE GENOMIC DNA]</scope>
    <source>
        <strain evidence="3 4">DAOM 227022</strain>
    </source>
</reference>
<dbReference type="OrthoDB" id="2360780at2759"/>
<keyword evidence="1" id="KW-0175">Coiled coil</keyword>
<protein>
    <submittedName>
        <fullName evidence="3">Uncharacterized protein</fullName>
    </submittedName>
</protein>
<evidence type="ECO:0000313" key="2">
    <source>
        <dbReference type="EMBL" id="RIA78963.1"/>
    </source>
</evidence>
<name>A0A397S543_9GLOM</name>
<evidence type="ECO:0000313" key="3">
    <source>
        <dbReference type="EMBL" id="RIA79107.1"/>
    </source>
</evidence>
<sequence>MNSEILEKQKLLLLNNQESKCEQQRKEQATQIESDDDQQKIKSTLMNLKARIEELETECLIRNLDYKELREEFDNFKTLILKAENERLSKNIHLNEMLASTRDSSFDQSINWLPDLENFGEISEDIESIYDCYEDKRVLFIHDDNDSMSFPSEKCQNGKVRFIDGDCGYDLENKVKYDVEEIVKPSSSSSSSNKQTINYNKCDPLLDSFQNPATNSKQKTTSLNPYATSFFPGKDKNLCSNQEGGETQEIQIDIKDQVDSNSLLNIPYYTSGNAPYFTFLWDNPWQNRINVEEIHTRVQQTVKLYGPKVDVVSFSYLYFCEIDDLLNYEKSRVFNFLSKNHKKIIRNIITALLKHELDTNNTFIRNIEEYKNRGLIPNLPKKFKSYDDYSKSNKFQSLSKKKKMIIERLAKEEKKMKETD</sequence>
<gene>
    <name evidence="3" type="ORF">C1645_841512</name>
    <name evidence="2" type="ORF">C1645_882910</name>
</gene>
<comment type="caution">
    <text evidence="3">The sequence shown here is derived from an EMBL/GenBank/DDBJ whole genome shotgun (WGS) entry which is preliminary data.</text>
</comment>